<dbReference type="InterPro" id="IPR027417">
    <property type="entry name" value="P-loop_NTPase"/>
</dbReference>
<dbReference type="EMBL" id="NIZW01000012">
    <property type="protein sequence ID" value="PHQ34284.1"/>
    <property type="molecule type" value="Genomic_DNA"/>
</dbReference>
<accession>A0A2G1W5H1</accession>
<protein>
    <recommendedName>
        <fullName evidence="3">Sulfotransferase family protein</fullName>
    </recommendedName>
</protein>
<evidence type="ECO:0000313" key="1">
    <source>
        <dbReference type="EMBL" id="PHQ34284.1"/>
    </source>
</evidence>
<gene>
    <name evidence="1" type="ORF">CEE69_16795</name>
</gene>
<reference evidence="1 2" key="1">
    <citation type="submission" date="2017-06" db="EMBL/GenBank/DDBJ databases">
        <title>Description of Rhodopirellula bahusiensis sp. nov.</title>
        <authorList>
            <person name="Kizina J."/>
            <person name="Harder J."/>
        </authorList>
    </citation>
    <scope>NUCLEOTIDE SEQUENCE [LARGE SCALE GENOMIC DNA]</scope>
    <source>
        <strain evidence="1 2">SWK21</strain>
    </source>
</reference>
<evidence type="ECO:0000313" key="2">
    <source>
        <dbReference type="Proteomes" id="UP000225740"/>
    </source>
</evidence>
<dbReference type="Proteomes" id="UP000225740">
    <property type="component" value="Unassembled WGS sequence"/>
</dbReference>
<organism evidence="1 2">
    <name type="scientific">Rhodopirellula bahusiensis</name>
    <dbReference type="NCBI Taxonomy" id="2014065"/>
    <lineage>
        <taxon>Bacteria</taxon>
        <taxon>Pseudomonadati</taxon>
        <taxon>Planctomycetota</taxon>
        <taxon>Planctomycetia</taxon>
        <taxon>Pirellulales</taxon>
        <taxon>Pirellulaceae</taxon>
        <taxon>Rhodopirellula</taxon>
    </lineage>
</organism>
<dbReference type="AlphaFoldDB" id="A0A2G1W5H1"/>
<keyword evidence="2" id="KW-1185">Reference proteome</keyword>
<comment type="caution">
    <text evidence="1">The sequence shown here is derived from an EMBL/GenBank/DDBJ whole genome shotgun (WGS) entry which is preliminary data.</text>
</comment>
<sequence>MSVGEHAAELHEYISGLQNGRYSAGCPWNPLRSDFHKSTTKCIFKFANAFGIAPWLCDIFSAQSLFMFRHPIPTCLSQEKWGLKPYTHAFVQDEKFYEECLSSKQRALIERLLSEGDPLALRVADWCLENLIPFRYLLDNSDSDAVMALTYEELCGDYHSLMKQSFTWAGIEQTCVLKPGDPSKTQSKEMKQGLSASGKKFGSWLKTVPKSYVTELMSITDQFEIDIYAANDSIPRRFIHNTGDFEQLC</sequence>
<evidence type="ECO:0008006" key="3">
    <source>
        <dbReference type="Google" id="ProtNLM"/>
    </source>
</evidence>
<dbReference type="Gene3D" id="3.40.50.300">
    <property type="entry name" value="P-loop containing nucleotide triphosphate hydrolases"/>
    <property type="match status" value="1"/>
</dbReference>
<name>A0A2G1W5H1_9BACT</name>
<proteinExistence type="predicted"/>